<dbReference type="InterPro" id="IPR002035">
    <property type="entry name" value="VWF_A"/>
</dbReference>
<evidence type="ECO:0000313" key="3">
    <source>
        <dbReference type="Proteomes" id="UP001501444"/>
    </source>
</evidence>
<dbReference type="RefSeq" id="WP_344613543.1">
    <property type="nucleotide sequence ID" value="NZ_BAAARV010000025.1"/>
</dbReference>
<evidence type="ECO:0000259" key="1">
    <source>
        <dbReference type="PROSITE" id="PS50234"/>
    </source>
</evidence>
<keyword evidence="3" id="KW-1185">Reference proteome</keyword>
<proteinExistence type="predicted"/>
<evidence type="ECO:0000313" key="2">
    <source>
        <dbReference type="EMBL" id="GAA2347835.1"/>
    </source>
</evidence>
<reference evidence="2 3" key="1">
    <citation type="journal article" date="2019" name="Int. J. Syst. Evol. Microbiol.">
        <title>The Global Catalogue of Microorganisms (GCM) 10K type strain sequencing project: providing services to taxonomists for standard genome sequencing and annotation.</title>
        <authorList>
            <consortium name="The Broad Institute Genomics Platform"/>
            <consortium name="The Broad Institute Genome Sequencing Center for Infectious Disease"/>
            <person name="Wu L."/>
            <person name="Ma J."/>
        </authorList>
    </citation>
    <scope>NUCLEOTIDE SEQUENCE [LARGE SCALE GENOMIC DNA]</scope>
    <source>
        <strain evidence="2 3">JCM 3272</strain>
    </source>
</reference>
<dbReference type="PROSITE" id="PS50234">
    <property type="entry name" value="VWFA"/>
    <property type="match status" value="1"/>
</dbReference>
<feature type="domain" description="VWFA" evidence="1">
    <location>
        <begin position="16"/>
        <end position="216"/>
    </location>
</feature>
<comment type="caution">
    <text evidence="2">The sequence shown here is derived from an EMBL/GenBank/DDBJ whole genome shotgun (WGS) entry which is preliminary data.</text>
</comment>
<organism evidence="2 3">
    <name type="scientific">Dactylosporangium salmoneum</name>
    <dbReference type="NCBI Taxonomy" id="53361"/>
    <lineage>
        <taxon>Bacteria</taxon>
        <taxon>Bacillati</taxon>
        <taxon>Actinomycetota</taxon>
        <taxon>Actinomycetes</taxon>
        <taxon>Micromonosporales</taxon>
        <taxon>Micromonosporaceae</taxon>
        <taxon>Dactylosporangium</taxon>
    </lineage>
</organism>
<gene>
    <name evidence="2" type="ORF">GCM10010170_035970</name>
</gene>
<accession>A0ABN3GB71</accession>
<dbReference type="Gene3D" id="3.40.50.410">
    <property type="entry name" value="von Willebrand factor, type A domain"/>
    <property type="match status" value="1"/>
</dbReference>
<dbReference type="SMART" id="SM00327">
    <property type="entry name" value="VWA"/>
    <property type="match status" value="1"/>
</dbReference>
<dbReference type="SUPFAM" id="SSF53300">
    <property type="entry name" value="vWA-like"/>
    <property type="match status" value="1"/>
</dbReference>
<dbReference type="InterPro" id="IPR036465">
    <property type="entry name" value="vWFA_dom_sf"/>
</dbReference>
<dbReference type="Proteomes" id="UP001501444">
    <property type="component" value="Unassembled WGS sequence"/>
</dbReference>
<dbReference type="EMBL" id="BAAARV010000025">
    <property type="protein sequence ID" value="GAA2347835.1"/>
    <property type="molecule type" value="Genomic_DNA"/>
</dbReference>
<protein>
    <recommendedName>
        <fullName evidence="1">VWFA domain-containing protein</fullName>
    </recommendedName>
</protein>
<sequence>MTGPFPDVQGAKSRLLIALVVDNSSSMREQDAIGELNAALAAWRDEVRADANLCRIGEIALVSFGAGGEGGATVVDPSGRGRDPLPSPFVPVGEFAPPTLVASGYSPMVPAIQRALALVDRRREELAEQGIAMAYRPLVYLLTDGAPSDEDGRPSDRWRDLAQELRRQEAEQRLLFFAFGVRGADRQVLEGLAPQANYLMERNNFSLVLQAVRQSIDRVMSSGRNAPAEVVQAGVQDTVGELRELQDWFIRQTGL</sequence>
<name>A0ABN3GB71_9ACTN</name>